<evidence type="ECO:0000313" key="3">
    <source>
        <dbReference type="Proteomes" id="UP000431269"/>
    </source>
</evidence>
<evidence type="ECO:0000313" key="2">
    <source>
        <dbReference type="EMBL" id="QGZ93321.1"/>
    </source>
</evidence>
<dbReference type="Gene3D" id="3.30.70.1440">
    <property type="entry name" value="Multidrug efflux transporter AcrB pore domain"/>
    <property type="match status" value="1"/>
</dbReference>
<keyword evidence="3" id="KW-1185">Reference proteome</keyword>
<dbReference type="Proteomes" id="UP000431269">
    <property type="component" value="Chromosome"/>
</dbReference>
<protein>
    <submittedName>
        <fullName evidence="2">Multidrug transporter MdtC</fullName>
    </submittedName>
</protein>
<feature type="transmembrane region" description="Helical" evidence="1">
    <location>
        <begin position="898"/>
        <end position="923"/>
    </location>
</feature>
<dbReference type="RefSeq" id="WP_158764329.1">
    <property type="nucleotide sequence ID" value="NZ_CP047045.1"/>
</dbReference>
<feature type="transmembrane region" description="Helical" evidence="1">
    <location>
        <begin position="389"/>
        <end position="411"/>
    </location>
</feature>
<dbReference type="Gene3D" id="3.30.2090.10">
    <property type="entry name" value="Multidrug efflux transporter AcrB TolC docking domain, DN and DC subdomains"/>
    <property type="match status" value="2"/>
</dbReference>
<reference evidence="3" key="1">
    <citation type="submission" date="2019-12" db="EMBL/GenBank/DDBJ databases">
        <title>Complete genome of Terracaulis silvestris 0127_4.</title>
        <authorList>
            <person name="Vieira S."/>
            <person name="Riedel T."/>
            <person name="Sproer C."/>
            <person name="Pascual J."/>
            <person name="Boedeker C."/>
            <person name="Overmann J."/>
        </authorList>
    </citation>
    <scope>NUCLEOTIDE SEQUENCE [LARGE SCALE GENOMIC DNA]</scope>
    <source>
        <strain evidence="3">0127_4</strain>
    </source>
</reference>
<feature type="transmembrane region" description="Helical" evidence="1">
    <location>
        <begin position="360"/>
        <end position="383"/>
    </location>
</feature>
<dbReference type="Gene3D" id="3.30.70.1430">
    <property type="entry name" value="Multidrug efflux transporter AcrB pore domain"/>
    <property type="match status" value="2"/>
</dbReference>
<accession>A0A6I6MI11</accession>
<sequence>MAWNISAGAIRNPIPPILLILALVFAGWTAYGRLPINQLPNVDFGGFTVGVGQAGAAPEEMETQITQRIESALTSVEGVKRVTSTISPGFSNTVVEMESDGDLGRAVEDARDAINRIRSELPADISEPVITRLDAASQPIGYYAVVGEGMSPQDISWFIDNDLQRELLAVPGVSGIQRTGGVDREIRVELDPARMLAYGVSADAVNDQLRAMNVDLPGGQAQISGQAQSIRALGGAETIAQLNDLRISAADGRTVRLGDLGTITDAASDMNSVSRYNGQPVVGFAILRSRGASEVQVFDRMDERLREIERQRPEIEVREIFSTVEFIRGMHESSIHALIEGALLACLVVFLILRDWRATLIAAAAIPLSIFPTFAAIEVLGFTLNMVTLIALALVTGVLVDDAIVEIENIVRHMRMGKGAYPAALEAADEIGLAVVATTGAIIAVFVPVSFMEGGMGVFFREFGLTVAFAALFSLIVARLITPMMSAFFLTNKAHDHEAKPGVLTHAYRDTLSWSIRNPWKTIGVGLGVFIVPLVLLIVGVIPAVVIPRFDAGVIQARVEIPPGTPVLQADRVLQQMSARIRQTPEVEGVFTAMNGSDGSAPNADMFISLVDRGDRNKSAYAIQQVLRPVLSEFPDYRAAFVQDQGGSSGSDITVQFVGQDPAAVNAAADRLAAAMGRLPQLTDVRSTSALRRPELQIRPRQEDMARLGVSASALASAIRIATSGDAEQFLPRYDLADRQIPIRVTLRPDRRSDLDALRSLPVQSQLGEPVRLDAVADVQFSLGEAAIERRDRERAVTVGANVVPGVELSTAQSAVTNLPEAQNQPGARLASAGQTEDFAEMTASFGSAMLWGVILIYIVLVLLFRDFFQPITIMTALPLSIGGAFLGLIIANQPLSLFAFIGLLMLMGLVTKNSILLVDFAVERMHHGMSRNAALMEAGMQRARPIIMTTFAMSGGMLPAALGWGVDGTLRQGMGAAVIGGLMLSTLLSLVFVPAMFVLIDRLERWVQGFLPKPHIPDADDPVRTPAE</sequence>
<keyword evidence="1" id="KW-0472">Membrane</keyword>
<feature type="transmembrane region" description="Helical" evidence="1">
    <location>
        <begin position="872"/>
        <end position="892"/>
    </location>
</feature>
<dbReference type="AlphaFoldDB" id="A0A6I6MI11"/>
<feature type="transmembrane region" description="Helical" evidence="1">
    <location>
        <begin position="977"/>
        <end position="1001"/>
    </location>
</feature>
<feature type="transmembrane region" description="Helical" evidence="1">
    <location>
        <begin position="335"/>
        <end position="353"/>
    </location>
</feature>
<keyword evidence="1" id="KW-1133">Transmembrane helix</keyword>
<dbReference type="GO" id="GO:0005886">
    <property type="term" value="C:plasma membrane"/>
    <property type="evidence" value="ECO:0007669"/>
    <property type="project" value="TreeGrafter"/>
</dbReference>
<keyword evidence="1" id="KW-0812">Transmembrane</keyword>
<feature type="transmembrane region" description="Helical" evidence="1">
    <location>
        <begin position="463"/>
        <end position="481"/>
    </location>
</feature>
<dbReference type="SUPFAM" id="SSF82714">
    <property type="entry name" value="Multidrug efflux transporter AcrB TolC docking domain, DN and DC subdomains"/>
    <property type="match status" value="2"/>
</dbReference>
<feature type="transmembrane region" description="Helical" evidence="1">
    <location>
        <begin position="523"/>
        <end position="546"/>
    </location>
</feature>
<feature type="transmembrane region" description="Helical" evidence="1">
    <location>
        <begin position="431"/>
        <end position="451"/>
    </location>
</feature>
<dbReference type="PRINTS" id="PR00702">
    <property type="entry name" value="ACRIFLAVINRP"/>
</dbReference>
<feature type="transmembrane region" description="Helical" evidence="1">
    <location>
        <begin position="846"/>
        <end position="865"/>
    </location>
</feature>
<evidence type="ECO:0000256" key="1">
    <source>
        <dbReference type="SAM" id="Phobius"/>
    </source>
</evidence>
<dbReference type="Gene3D" id="1.20.1640.10">
    <property type="entry name" value="Multidrug efflux transporter AcrB transmembrane domain"/>
    <property type="match status" value="2"/>
</dbReference>
<dbReference type="SUPFAM" id="SSF82866">
    <property type="entry name" value="Multidrug efflux transporter AcrB transmembrane domain"/>
    <property type="match status" value="2"/>
</dbReference>
<dbReference type="Gene3D" id="3.30.70.1320">
    <property type="entry name" value="Multidrug efflux transporter AcrB pore domain like"/>
    <property type="match status" value="1"/>
</dbReference>
<dbReference type="KEGG" id="tsv:DSM104635_00130"/>
<dbReference type="Pfam" id="PF00873">
    <property type="entry name" value="ACR_tran"/>
    <property type="match status" value="1"/>
</dbReference>
<dbReference type="InterPro" id="IPR001036">
    <property type="entry name" value="Acrflvin-R"/>
</dbReference>
<name>A0A6I6MI11_9CAUL</name>
<proteinExistence type="predicted"/>
<dbReference type="GO" id="GO:0042910">
    <property type="term" value="F:xenobiotic transmembrane transporter activity"/>
    <property type="evidence" value="ECO:0007669"/>
    <property type="project" value="TreeGrafter"/>
</dbReference>
<feature type="transmembrane region" description="Helical" evidence="1">
    <location>
        <begin position="944"/>
        <end position="965"/>
    </location>
</feature>
<dbReference type="SUPFAM" id="SSF82693">
    <property type="entry name" value="Multidrug efflux transporter AcrB pore domain, PN1, PN2, PC1 and PC2 subdomains"/>
    <property type="match status" value="3"/>
</dbReference>
<organism evidence="2 3">
    <name type="scientific">Terricaulis silvestris</name>
    <dbReference type="NCBI Taxonomy" id="2686094"/>
    <lineage>
        <taxon>Bacteria</taxon>
        <taxon>Pseudomonadati</taxon>
        <taxon>Pseudomonadota</taxon>
        <taxon>Alphaproteobacteria</taxon>
        <taxon>Caulobacterales</taxon>
        <taxon>Caulobacteraceae</taxon>
        <taxon>Terricaulis</taxon>
    </lineage>
</organism>
<dbReference type="EMBL" id="CP047045">
    <property type="protein sequence ID" value="QGZ93321.1"/>
    <property type="molecule type" value="Genomic_DNA"/>
</dbReference>
<dbReference type="PANTHER" id="PTHR32063:SF77">
    <property type="entry name" value="ACR FAMILY TRANSPORT PROTEIN"/>
    <property type="match status" value="1"/>
</dbReference>
<gene>
    <name evidence="2" type="primary">mdtC_1</name>
    <name evidence="2" type="ORF">DSM104635_00130</name>
</gene>
<dbReference type="PANTHER" id="PTHR32063">
    <property type="match status" value="1"/>
</dbReference>
<dbReference type="InterPro" id="IPR027463">
    <property type="entry name" value="AcrB_DN_DC_subdom"/>
</dbReference>